<feature type="region of interest" description="Disordered" evidence="1">
    <location>
        <begin position="127"/>
        <end position="309"/>
    </location>
</feature>
<organism evidence="2 3">
    <name type="scientific">Trichuris muris</name>
    <name type="common">Mouse whipworm</name>
    <dbReference type="NCBI Taxonomy" id="70415"/>
    <lineage>
        <taxon>Eukaryota</taxon>
        <taxon>Metazoa</taxon>
        <taxon>Ecdysozoa</taxon>
        <taxon>Nematoda</taxon>
        <taxon>Enoplea</taxon>
        <taxon>Dorylaimia</taxon>
        <taxon>Trichinellida</taxon>
        <taxon>Trichuridae</taxon>
        <taxon>Trichuris</taxon>
    </lineage>
</organism>
<reference evidence="2" key="1">
    <citation type="submission" date="2014-03" db="EMBL/GenBank/DDBJ databases">
        <title>The whipworm genome and dual-species transcriptomics of an intimate host-pathogen interaction.</title>
        <authorList>
            <person name="Foth B.J."/>
            <person name="Tsai I.J."/>
            <person name="Reid A.J."/>
            <person name="Bancroft A.J."/>
            <person name="Nichol S."/>
            <person name="Tracey A."/>
            <person name="Holroyd N."/>
            <person name="Cotton J.A."/>
            <person name="Stanley E.J."/>
            <person name="Zarowiecki M."/>
            <person name="Liu J.Z."/>
            <person name="Huckvale T."/>
            <person name="Cooper P.J."/>
            <person name="Grencis R.K."/>
            <person name="Berriman M."/>
        </authorList>
    </citation>
    <scope>NUCLEOTIDE SEQUENCE [LARGE SCALE GENOMIC DNA]</scope>
    <source>
        <strain evidence="2">Edinburgh</strain>
    </source>
</reference>
<dbReference type="Proteomes" id="UP000046395">
    <property type="component" value="Unassembled WGS sequence"/>
</dbReference>
<proteinExistence type="predicted"/>
<feature type="compositionally biased region" description="Basic and acidic residues" evidence="1">
    <location>
        <begin position="287"/>
        <end position="296"/>
    </location>
</feature>
<reference evidence="3" key="2">
    <citation type="submission" date="2019-12" db="UniProtKB">
        <authorList>
            <consortium name="WormBaseParasite"/>
        </authorList>
    </citation>
    <scope>IDENTIFICATION</scope>
</reference>
<feature type="compositionally biased region" description="Polar residues" evidence="1">
    <location>
        <begin position="245"/>
        <end position="257"/>
    </location>
</feature>
<feature type="compositionally biased region" description="Acidic residues" evidence="1">
    <location>
        <begin position="224"/>
        <end position="240"/>
    </location>
</feature>
<keyword evidence="2" id="KW-1185">Reference proteome</keyword>
<evidence type="ECO:0000313" key="2">
    <source>
        <dbReference type="Proteomes" id="UP000046395"/>
    </source>
</evidence>
<feature type="compositionally biased region" description="Basic and acidic residues" evidence="1">
    <location>
        <begin position="260"/>
        <end position="269"/>
    </location>
</feature>
<feature type="compositionally biased region" description="Basic residues" evidence="1">
    <location>
        <begin position="297"/>
        <end position="309"/>
    </location>
</feature>
<accession>A0A5S6QEV1</accession>
<evidence type="ECO:0000313" key="4">
    <source>
        <dbReference type="WBParaSite" id="TMUE_1000005625.2"/>
    </source>
</evidence>
<dbReference type="WBParaSite" id="TMUE_1000005625.2">
    <property type="protein sequence ID" value="TMUE_1000005625.2"/>
    <property type="gene ID" value="WBGene00290086"/>
</dbReference>
<dbReference type="WBParaSite" id="TMUE_1000005625.1">
    <property type="protein sequence ID" value="TMUE_1000005625.1"/>
    <property type="gene ID" value="WBGene00290086"/>
</dbReference>
<evidence type="ECO:0000313" key="3">
    <source>
        <dbReference type="WBParaSite" id="TMUE_1000005625.1"/>
    </source>
</evidence>
<protein>
    <submittedName>
        <fullName evidence="3 4">Uncharacterized protein</fullName>
    </submittedName>
</protein>
<name>A0A5S6QEV1_TRIMR</name>
<evidence type="ECO:0000256" key="1">
    <source>
        <dbReference type="SAM" id="MobiDB-lite"/>
    </source>
</evidence>
<dbReference type="AlphaFoldDB" id="A0A5S6QEV1"/>
<sequence length="309" mass="34328">MDKPLTSIDKTLEELRQFPVDSAKKEQVPDILSCEISQISRDHCEDFDITTPFGPYGIRGEGVHRAYDTVFVREQIPAEIAASEQNKSRLILVDDNKPHVLQLVRVIKYERGPPVVNDLDQQPAETVLPAEKEERHPSITIAEKPAPRLNTPAEISTSDIPSLERSKRLSRKRLSKRKSKSKRTVPVDGKAAETPRKPSTPGKSAKGEQRKRATSGSTKCITGDLDDDDDEDEDDTETDAESMGPSPSSKVPCSTTPKAEPAKKSDKVSRSSAPSVKTARTKASKGKLLDLRERLRQFKRKRKGKSPKK</sequence>
<feature type="compositionally biased region" description="Basic residues" evidence="1">
    <location>
        <begin position="168"/>
        <end position="183"/>
    </location>
</feature>